<feature type="binding site" evidence="15">
    <location>
        <position position="493"/>
    </location>
    <ligand>
        <name>Mg(2+)</name>
        <dbReference type="ChEBI" id="CHEBI:18420"/>
        <note>shared with alpha subunit</note>
    </ligand>
</feature>
<protein>
    <recommendedName>
        <fullName evidence="15">Phenylalanine--tRNA ligase beta subunit</fullName>
        <ecNumber evidence="15">6.1.1.20</ecNumber>
    </recommendedName>
    <alternativeName>
        <fullName evidence="15">Phenylalanyl-tRNA synthetase beta subunit</fullName>
        <shortName evidence="15">PheRS</shortName>
    </alternativeName>
</protein>
<dbReference type="NCBIfam" id="TIGR00472">
    <property type="entry name" value="pheT_bact"/>
    <property type="match status" value="1"/>
</dbReference>
<dbReference type="InterPro" id="IPR033714">
    <property type="entry name" value="tRNA_bind_bactPheRS"/>
</dbReference>
<dbReference type="InterPro" id="IPR045060">
    <property type="entry name" value="Phe-tRNA-ligase_IIc_bsu"/>
</dbReference>
<comment type="caution">
    <text evidence="21">The sequence shown here is derived from an EMBL/GenBank/DDBJ whole genome shotgun (WGS) entry which is preliminary data.</text>
</comment>
<dbReference type="SMART" id="SM00873">
    <property type="entry name" value="B3_4"/>
    <property type="match status" value="1"/>
</dbReference>
<dbReference type="FunFam" id="3.50.40.10:FF:000001">
    <property type="entry name" value="Phenylalanine--tRNA ligase beta subunit"/>
    <property type="match status" value="1"/>
</dbReference>
<evidence type="ECO:0000256" key="7">
    <source>
        <dbReference type="ARBA" id="ARBA00022723"/>
    </source>
</evidence>
<feature type="domain" description="B5" evidence="20">
    <location>
        <begin position="401"/>
        <end position="505"/>
    </location>
</feature>
<keyword evidence="10 15" id="KW-0460">Magnesium</keyword>
<reference evidence="21 22" key="1">
    <citation type="journal article" date="2020" name="Microorganisms">
        <title>Osmotic Adaptation and Compatible Solute Biosynthesis of Phototrophic Bacteria as Revealed from Genome Analyses.</title>
        <authorList>
            <person name="Imhoff J.F."/>
            <person name="Rahn T."/>
            <person name="Kunzel S."/>
            <person name="Keller A."/>
            <person name="Neulinger S.C."/>
        </authorList>
    </citation>
    <scope>NUCLEOTIDE SEQUENCE [LARGE SCALE GENOMIC DNA]</scope>
    <source>
        <strain evidence="21 22">DSM 25653</strain>
    </source>
</reference>
<evidence type="ECO:0000256" key="9">
    <source>
        <dbReference type="ARBA" id="ARBA00022840"/>
    </source>
</evidence>
<dbReference type="Gene3D" id="3.30.56.10">
    <property type="match status" value="2"/>
</dbReference>
<dbReference type="GO" id="GO:0000287">
    <property type="term" value="F:magnesium ion binding"/>
    <property type="evidence" value="ECO:0007669"/>
    <property type="project" value="UniProtKB-UniRule"/>
</dbReference>
<sequence>MRFSESWLREWVNPPLAAQALCDQLSMAGLEVDALEPVAPVFSGVAVGAVMAVEPHPDATKLRVCRVDVGEEEPLQIVCGAANVAAGQRVPVARIGAVLPGDFKIKKAKLRGVASQGMICSASELGLAERSEGIMTLPGDAPVGEDLRAWLALDDQAIELDLTPDRSDCLSVAGVAREVGVLNRLSVTEPAATPVAPAHDDRYSVQLAAPAACPRYLCRIIRELDPSAETPLWMTERLRRSGLRPISPMVDVTNYVLLELGQPLHAFDLEKLEGPIQVRLSQSGERLALLNDEAVELDDDTLVIADSNGPVAMAGVMGGAASAVSETTRDILLESAFFAPEAIAGRARRYGLHTDSSHRFERGVDPMLQQRAIERATALLLSIAGGRPGPVVEACSEGDLPQPASLLLRRTRIRQVLGIAPDDAQVVDILSRLGMALEPSLERGRDDDAGEHSAGAKGTNENRARDDVGAEGWQVTAPSQRFDIQREVDLIAEIGRIYGYNAIPVTHARSAAFTRAPQEMAFDLQLARRTLVARGYFEAITYSFVSPEQNGSFDPRPSSAPLSLANPLSAELSVMRSSLWPGLIQVMRQNLARQQPRVRLFETGLRFLDGAENLRQSPSLAGAVVGPVLAEQWGAARRLVDFFDLKADLEAVLTQTGRLDALRLGPPATESDAHPALHPGQSAELWLGEQSIGWIGTLHPLLARRLELPNEVQLFEIDLAALGVGERPAFEPLSRFPSIRRDLAIVVPATLPFERVRQTVMASAGDLLKQLILFDQYQGDKIEADHKSLAFGLILQASSQTLIDAEVDAVVQAVVERLEQELGAKRRT</sequence>
<dbReference type="SUPFAM" id="SSF50249">
    <property type="entry name" value="Nucleic acid-binding proteins"/>
    <property type="match status" value="1"/>
</dbReference>
<keyword evidence="5 16" id="KW-0820">tRNA-binding</keyword>
<dbReference type="Gene3D" id="3.30.70.380">
    <property type="entry name" value="Ferrodoxin-fold anticodon-binding domain"/>
    <property type="match status" value="1"/>
</dbReference>
<keyword evidence="12 15" id="KW-0648">Protein biosynthesis</keyword>
<dbReference type="SUPFAM" id="SSF55681">
    <property type="entry name" value="Class II aaRS and biotin synthetases"/>
    <property type="match status" value="1"/>
</dbReference>
<dbReference type="Gene3D" id="3.50.40.10">
    <property type="entry name" value="Phenylalanyl-trna Synthetase, Chain B, domain 3"/>
    <property type="match status" value="1"/>
</dbReference>
<dbReference type="SMART" id="SM00896">
    <property type="entry name" value="FDX-ACB"/>
    <property type="match status" value="1"/>
</dbReference>
<comment type="subunit">
    <text evidence="3 15">Tetramer of two alpha and two beta subunits.</text>
</comment>
<evidence type="ECO:0000256" key="17">
    <source>
        <dbReference type="SAM" id="MobiDB-lite"/>
    </source>
</evidence>
<dbReference type="EC" id="6.1.1.20" evidence="15"/>
<dbReference type="PROSITE" id="PS51483">
    <property type="entry name" value="B5"/>
    <property type="match status" value="1"/>
</dbReference>
<dbReference type="InterPro" id="IPR002547">
    <property type="entry name" value="tRNA-bd_dom"/>
</dbReference>
<dbReference type="CDD" id="cd00769">
    <property type="entry name" value="PheRS_beta_core"/>
    <property type="match status" value="1"/>
</dbReference>
<evidence type="ECO:0000256" key="12">
    <source>
        <dbReference type="ARBA" id="ARBA00022917"/>
    </source>
</evidence>
<evidence type="ECO:0000256" key="4">
    <source>
        <dbReference type="ARBA" id="ARBA00022490"/>
    </source>
</evidence>
<evidence type="ECO:0000313" key="21">
    <source>
        <dbReference type="EMBL" id="MBK1621578.1"/>
    </source>
</evidence>
<dbReference type="Proteomes" id="UP001138768">
    <property type="component" value="Unassembled WGS sequence"/>
</dbReference>
<dbReference type="InterPro" id="IPR020825">
    <property type="entry name" value="Phe-tRNA_synthase-like_B3/B4"/>
</dbReference>
<evidence type="ECO:0000256" key="13">
    <source>
        <dbReference type="ARBA" id="ARBA00023146"/>
    </source>
</evidence>
<dbReference type="Pfam" id="PF03483">
    <property type="entry name" value="B3_4"/>
    <property type="match status" value="1"/>
</dbReference>
<evidence type="ECO:0000259" key="18">
    <source>
        <dbReference type="PROSITE" id="PS50886"/>
    </source>
</evidence>
<dbReference type="Gene3D" id="3.30.930.10">
    <property type="entry name" value="Bira Bifunctional Protein, Domain 2"/>
    <property type="match status" value="1"/>
</dbReference>
<dbReference type="PANTHER" id="PTHR10947">
    <property type="entry name" value="PHENYLALANYL-TRNA SYNTHETASE BETA CHAIN AND LEUCINE-RICH REPEAT-CONTAINING PROTEIN 47"/>
    <property type="match status" value="1"/>
</dbReference>
<keyword evidence="8 15" id="KW-0547">Nucleotide-binding</keyword>
<dbReference type="InterPro" id="IPR005146">
    <property type="entry name" value="B3/B4_tRNA-bd"/>
</dbReference>
<dbReference type="InterPro" id="IPR012340">
    <property type="entry name" value="NA-bd_OB-fold"/>
</dbReference>
<dbReference type="GO" id="GO:0005524">
    <property type="term" value="F:ATP binding"/>
    <property type="evidence" value="ECO:0007669"/>
    <property type="project" value="UniProtKB-UniRule"/>
</dbReference>
<feature type="binding site" evidence="15">
    <location>
        <position position="483"/>
    </location>
    <ligand>
        <name>Mg(2+)</name>
        <dbReference type="ChEBI" id="CHEBI:18420"/>
        <note>shared with alpha subunit</note>
    </ligand>
</feature>
<evidence type="ECO:0000256" key="8">
    <source>
        <dbReference type="ARBA" id="ARBA00022741"/>
    </source>
</evidence>
<dbReference type="Gene3D" id="2.40.50.140">
    <property type="entry name" value="Nucleic acid-binding proteins"/>
    <property type="match status" value="1"/>
</dbReference>
<evidence type="ECO:0000256" key="3">
    <source>
        <dbReference type="ARBA" id="ARBA00011209"/>
    </source>
</evidence>
<evidence type="ECO:0000259" key="20">
    <source>
        <dbReference type="PROSITE" id="PS51483"/>
    </source>
</evidence>
<dbReference type="SMART" id="SM00874">
    <property type="entry name" value="B5"/>
    <property type="match status" value="1"/>
</dbReference>
<dbReference type="Pfam" id="PF03147">
    <property type="entry name" value="FDX-ACB"/>
    <property type="match status" value="1"/>
</dbReference>
<dbReference type="InterPro" id="IPR041616">
    <property type="entry name" value="PheRS_beta_core"/>
</dbReference>
<name>A0A9X0WDN3_9GAMM</name>
<dbReference type="AlphaFoldDB" id="A0A9X0WDN3"/>
<comment type="subcellular location">
    <subcellularLocation>
        <location evidence="1 15">Cytoplasm</location>
    </subcellularLocation>
</comment>
<dbReference type="Pfam" id="PF17759">
    <property type="entry name" value="tRNA_synthFbeta"/>
    <property type="match status" value="1"/>
</dbReference>
<dbReference type="GO" id="GO:0006432">
    <property type="term" value="P:phenylalanyl-tRNA aminoacylation"/>
    <property type="evidence" value="ECO:0007669"/>
    <property type="project" value="UniProtKB-UniRule"/>
</dbReference>
<dbReference type="InterPro" id="IPR005147">
    <property type="entry name" value="tRNA_synthase_B5-dom"/>
</dbReference>
<dbReference type="GO" id="GO:0004826">
    <property type="term" value="F:phenylalanine-tRNA ligase activity"/>
    <property type="evidence" value="ECO:0007669"/>
    <property type="project" value="UniProtKB-UniRule"/>
</dbReference>
<keyword evidence="4 15" id="KW-0963">Cytoplasm</keyword>
<evidence type="ECO:0000256" key="10">
    <source>
        <dbReference type="ARBA" id="ARBA00022842"/>
    </source>
</evidence>
<evidence type="ECO:0000313" key="22">
    <source>
        <dbReference type="Proteomes" id="UP001138768"/>
    </source>
</evidence>
<evidence type="ECO:0000256" key="15">
    <source>
        <dbReference type="HAMAP-Rule" id="MF_00283"/>
    </source>
</evidence>
<keyword evidence="6 15" id="KW-0436">Ligase</keyword>
<evidence type="ECO:0000256" key="2">
    <source>
        <dbReference type="ARBA" id="ARBA00008653"/>
    </source>
</evidence>
<feature type="region of interest" description="Disordered" evidence="17">
    <location>
        <begin position="441"/>
        <end position="468"/>
    </location>
</feature>
<dbReference type="Pfam" id="PF01588">
    <property type="entry name" value="tRNA_bind"/>
    <property type="match status" value="1"/>
</dbReference>
<dbReference type="PROSITE" id="PS50886">
    <property type="entry name" value="TRBD"/>
    <property type="match status" value="1"/>
</dbReference>
<proteinExistence type="inferred from homology"/>
<keyword evidence="9 15" id="KW-0067">ATP-binding</keyword>
<dbReference type="Pfam" id="PF03484">
    <property type="entry name" value="B5"/>
    <property type="match status" value="1"/>
</dbReference>
<dbReference type="GO" id="GO:0009328">
    <property type="term" value="C:phenylalanine-tRNA ligase complex"/>
    <property type="evidence" value="ECO:0007669"/>
    <property type="project" value="TreeGrafter"/>
</dbReference>
<dbReference type="SUPFAM" id="SSF54991">
    <property type="entry name" value="Anticodon-binding domain of PheRS"/>
    <property type="match status" value="1"/>
</dbReference>
<dbReference type="FunFam" id="3.30.70.380:FF:000001">
    <property type="entry name" value="Phenylalanine--tRNA ligase beta subunit"/>
    <property type="match status" value="1"/>
</dbReference>
<evidence type="ECO:0000256" key="1">
    <source>
        <dbReference type="ARBA" id="ARBA00004496"/>
    </source>
</evidence>
<comment type="similarity">
    <text evidence="2 15">Belongs to the phenylalanyl-tRNA synthetase beta subunit family. Type 1 subfamily.</text>
</comment>
<keyword evidence="7 15" id="KW-0479">Metal-binding</keyword>
<dbReference type="FunFam" id="2.40.50.140:FF:000045">
    <property type="entry name" value="Phenylalanine--tRNA ligase beta subunit"/>
    <property type="match status" value="1"/>
</dbReference>
<feature type="compositionally biased region" description="Basic and acidic residues" evidence="17">
    <location>
        <begin position="441"/>
        <end position="451"/>
    </location>
</feature>
<evidence type="ECO:0000259" key="19">
    <source>
        <dbReference type="PROSITE" id="PS51447"/>
    </source>
</evidence>
<feature type="domain" description="FDX-ACB" evidence="19">
    <location>
        <begin position="734"/>
        <end position="827"/>
    </location>
</feature>
<keyword evidence="11 16" id="KW-0694">RNA-binding</keyword>
<evidence type="ECO:0000256" key="14">
    <source>
        <dbReference type="ARBA" id="ARBA00049255"/>
    </source>
</evidence>
<dbReference type="FunFam" id="3.30.930.10:FF:000022">
    <property type="entry name" value="Phenylalanine--tRNA ligase beta subunit"/>
    <property type="match status" value="1"/>
</dbReference>
<dbReference type="InterPro" id="IPR009061">
    <property type="entry name" value="DNA-bd_dom_put_sf"/>
</dbReference>
<comment type="caution">
    <text evidence="15">Lacks conserved residue(s) required for the propagation of feature annotation.</text>
</comment>
<dbReference type="SUPFAM" id="SSF46955">
    <property type="entry name" value="Putative DNA-binding domain"/>
    <property type="match status" value="1"/>
</dbReference>
<evidence type="ECO:0000256" key="11">
    <source>
        <dbReference type="ARBA" id="ARBA00022884"/>
    </source>
</evidence>
<dbReference type="InterPro" id="IPR004532">
    <property type="entry name" value="Phe-tRNA-ligase_IIc_bsu_bact"/>
</dbReference>
<dbReference type="SUPFAM" id="SSF56037">
    <property type="entry name" value="PheT/TilS domain"/>
    <property type="match status" value="1"/>
</dbReference>
<dbReference type="EMBL" id="NRRY01000085">
    <property type="protein sequence ID" value="MBK1621578.1"/>
    <property type="molecule type" value="Genomic_DNA"/>
</dbReference>
<keyword evidence="13 15" id="KW-0030">Aminoacyl-tRNA synthetase</keyword>
<dbReference type="CDD" id="cd02796">
    <property type="entry name" value="tRNA_bind_bactPheRS"/>
    <property type="match status" value="1"/>
</dbReference>
<dbReference type="PANTHER" id="PTHR10947:SF0">
    <property type="entry name" value="PHENYLALANINE--TRNA LIGASE BETA SUBUNIT"/>
    <property type="match status" value="1"/>
</dbReference>
<dbReference type="RefSeq" id="WP_200251296.1">
    <property type="nucleotide sequence ID" value="NZ_NRRY01000085.1"/>
</dbReference>
<keyword evidence="22" id="KW-1185">Reference proteome</keyword>
<evidence type="ECO:0000256" key="16">
    <source>
        <dbReference type="PROSITE-ProRule" id="PRU00209"/>
    </source>
</evidence>
<dbReference type="InterPro" id="IPR036690">
    <property type="entry name" value="Fdx_antiC-bd_sf"/>
</dbReference>
<dbReference type="HAMAP" id="MF_00283">
    <property type="entry name" value="Phe_tRNA_synth_beta1"/>
    <property type="match status" value="1"/>
</dbReference>
<dbReference type="InterPro" id="IPR005121">
    <property type="entry name" value="Fdx_antiC-bd"/>
</dbReference>
<comment type="cofactor">
    <cofactor evidence="15">
        <name>Mg(2+)</name>
        <dbReference type="ChEBI" id="CHEBI:18420"/>
    </cofactor>
    <text evidence="15">Binds 2 magnesium ions per tetramer.</text>
</comment>
<feature type="binding site" evidence="15">
    <location>
        <position position="489"/>
    </location>
    <ligand>
        <name>Mg(2+)</name>
        <dbReference type="ChEBI" id="CHEBI:18420"/>
        <note>shared with alpha subunit</note>
    </ligand>
</feature>
<dbReference type="GO" id="GO:0000049">
    <property type="term" value="F:tRNA binding"/>
    <property type="evidence" value="ECO:0007669"/>
    <property type="project" value="UniProtKB-UniRule"/>
</dbReference>
<comment type="catalytic activity">
    <reaction evidence="14 15">
        <text>tRNA(Phe) + L-phenylalanine + ATP = L-phenylalanyl-tRNA(Phe) + AMP + diphosphate + H(+)</text>
        <dbReference type="Rhea" id="RHEA:19413"/>
        <dbReference type="Rhea" id="RHEA-COMP:9668"/>
        <dbReference type="Rhea" id="RHEA-COMP:9699"/>
        <dbReference type="ChEBI" id="CHEBI:15378"/>
        <dbReference type="ChEBI" id="CHEBI:30616"/>
        <dbReference type="ChEBI" id="CHEBI:33019"/>
        <dbReference type="ChEBI" id="CHEBI:58095"/>
        <dbReference type="ChEBI" id="CHEBI:78442"/>
        <dbReference type="ChEBI" id="CHEBI:78531"/>
        <dbReference type="ChEBI" id="CHEBI:456215"/>
        <dbReference type="EC" id="6.1.1.20"/>
    </reaction>
</comment>
<dbReference type="InterPro" id="IPR045864">
    <property type="entry name" value="aa-tRNA-synth_II/BPL/LPL"/>
</dbReference>
<evidence type="ECO:0000256" key="5">
    <source>
        <dbReference type="ARBA" id="ARBA00022555"/>
    </source>
</evidence>
<dbReference type="PROSITE" id="PS51447">
    <property type="entry name" value="FDX_ACB"/>
    <property type="match status" value="1"/>
</dbReference>
<gene>
    <name evidence="15" type="primary">pheT</name>
    <name evidence="21" type="ORF">CKO42_24855</name>
</gene>
<accession>A0A9X0WDN3</accession>
<organism evidence="21 22">
    <name type="scientific">Lamprobacter modestohalophilus</name>
    <dbReference type="NCBI Taxonomy" id="1064514"/>
    <lineage>
        <taxon>Bacteria</taxon>
        <taxon>Pseudomonadati</taxon>
        <taxon>Pseudomonadota</taxon>
        <taxon>Gammaproteobacteria</taxon>
        <taxon>Chromatiales</taxon>
        <taxon>Chromatiaceae</taxon>
        <taxon>Lamprobacter</taxon>
    </lineage>
</organism>
<evidence type="ECO:0000256" key="6">
    <source>
        <dbReference type="ARBA" id="ARBA00022598"/>
    </source>
</evidence>
<feature type="domain" description="TRNA-binding" evidence="18">
    <location>
        <begin position="39"/>
        <end position="148"/>
    </location>
</feature>
<dbReference type="NCBIfam" id="NF045760">
    <property type="entry name" value="YtpR"/>
    <property type="match status" value="1"/>
</dbReference>